<dbReference type="Proteomes" id="UP001596241">
    <property type="component" value="Unassembled WGS sequence"/>
</dbReference>
<organism evidence="2 3">
    <name type="scientific">Streptomyces ramulosus</name>
    <dbReference type="NCBI Taxonomy" id="47762"/>
    <lineage>
        <taxon>Bacteria</taxon>
        <taxon>Bacillati</taxon>
        <taxon>Actinomycetota</taxon>
        <taxon>Actinomycetes</taxon>
        <taxon>Kitasatosporales</taxon>
        <taxon>Streptomycetaceae</taxon>
        <taxon>Streptomyces</taxon>
    </lineage>
</organism>
<evidence type="ECO:0000313" key="2">
    <source>
        <dbReference type="EMBL" id="MFC5892354.1"/>
    </source>
</evidence>
<keyword evidence="3" id="KW-1185">Reference proteome</keyword>
<feature type="compositionally biased region" description="Polar residues" evidence="1">
    <location>
        <begin position="264"/>
        <end position="273"/>
    </location>
</feature>
<evidence type="ECO:0000256" key="1">
    <source>
        <dbReference type="SAM" id="MobiDB-lite"/>
    </source>
</evidence>
<protein>
    <recommendedName>
        <fullName evidence="4">Basic proline-rich protein-like</fullName>
    </recommendedName>
</protein>
<dbReference type="EMBL" id="JBHSPW010000002">
    <property type="protein sequence ID" value="MFC5892354.1"/>
    <property type="molecule type" value="Genomic_DNA"/>
</dbReference>
<reference evidence="3" key="1">
    <citation type="journal article" date="2019" name="Int. J. Syst. Evol. Microbiol.">
        <title>The Global Catalogue of Microorganisms (GCM) 10K type strain sequencing project: providing services to taxonomists for standard genome sequencing and annotation.</title>
        <authorList>
            <consortium name="The Broad Institute Genomics Platform"/>
            <consortium name="The Broad Institute Genome Sequencing Center for Infectious Disease"/>
            <person name="Wu L."/>
            <person name="Ma J."/>
        </authorList>
    </citation>
    <scope>NUCLEOTIDE SEQUENCE [LARGE SCALE GENOMIC DNA]</scope>
    <source>
        <strain evidence="3">CGMCC 1.15809</strain>
    </source>
</reference>
<accession>A0ABW1FGM4</accession>
<feature type="compositionally biased region" description="Pro residues" evidence="1">
    <location>
        <begin position="77"/>
        <end position="86"/>
    </location>
</feature>
<feature type="compositionally biased region" description="Basic and acidic residues" evidence="1">
    <location>
        <begin position="94"/>
        <end position="111"/>
    </location>
</feature>
<comment type="caution">
    <text evidence="2">The sequence shown here is derived from an EMBL/GenBank/DDBJ whole genome shotgun (WGS) entry which is preliminary data.</text>
</comment>
<feature type="compositionally biased region" description="Low complexity" evidence="1">
    <location>
        <begin position="113"/>
        <end position="145"/>
    </location>
</feature>
<proteinExistence type="predicted"/>
<gene>
    <name evidence="2" type="ORF">ACFP3M_05915</name>
</gene>
<evidence type="ECO:0000313" key="3">
    <source>
        <dbReference type="Proteomes" id="UP001596241"/>
    </source>
</evidence>
<feature type="compositionally biased region" description="Low complexity" evidence="1">
    <location>
        <begin position="180"/>
        <end position="196"/>
    </location>
</feature>
<feature type="region of interest" description="Disordered" evidence="1">
    <location>
        <begin position="1"/>
        <end position="273"/>
    </location>
</feature>
<feature type="compositionally biased region" description="Pro residues" evidence="1">
    <location>
        <begin position="25"/>
        <end position="34"/>
    </location>
</feature>
<name>A0ABW1FGM4_9ACTN</name>
<dbReference type="RefSeq" id="WP_345087624.1">
    <property type="nucleotide sequence ID" value="NZ_BAAAWG010000013.1"/>
</dbReference>
<sequence length="273" mass="27587">MPEMPERTPAASGDYLGRLLARYAPAPPADPFGPPGGAEGPGRRTLVRPRLPGPFERVEALGGPAGGDVADDGLPSPRAPGRPAPAPFAGQPPRGEHRTELRTRHERETVIRTEAAPEAGRGPAGRRPGPAPLLRPAATAVPGARAAGGEGVRPRGRASGAEGPAGSREAAPWDAGGAGPAPSSGALRPRADAPAAPRAPAPPRTAAAAGRRGSRGPAERVVHVQIGRLEVSAAGAEGPAAGGRPPRPERRAPAMNLADYLASRQRTSGGRSQ</sequence>
<evidence type="ECO:0008006" key="4">
    <source>
        <dbReference type="Google" id="ProtNLM"/>
    </source>
</evidence>
<feature type="compositionally biased region" description="Low complexity" evidence="1">
    <location>
        <begin position="233"/>
        <end position="244"/>
    </location>
</feature>